<dbReference type="InterPro" id="IPR001374">
    <property type="entry name" value="R3H_dom"/>
</dbReference>
<dbReference type="CDD" id="cd02642">
    <property type="entry name" value="R3H_encore_like"/>
    <property type="match status" value="1"/>
</dbReference>
<dbReference type="Proteomes" id="UP001345013">
    <property type="component" value="Unassembled WGS sequence"/>
</dbReference>
<keyword evidence="6" id="KW-1185">Reference proteome</keyword>
<dbReference type="PROSITE" id="PS51673">
    <property type="entry name" value="SUZ"/>
    <property type="match status" value="1"/>
</dbReference>
<dbReference type="EMBL" id="JAVRRG010000048">
    <property type="protein sequence ID" value="KAK5093082.1"/>
    <property type="molecule type" value="Genomic_DNA"/>
</dbReference>
<feature type="compositionally biased region" description="Polar residues" evidence="2">
    <location>
        <begin position="650"/>
        <end position="665"/>
    </location>
</feature>
<dbReference type="PANTHER" id="PTHR15672">
    <property type="entry name" value="CAMP-REGULATED PHOSPHOPROTEIN 21 RELATED R3H DOMAIN CONTAINING PROTEIN"/>
    <property type="match status" value="1"/>
</dbReference>
<feature type="region of interest" description="Disordered" evidence="2">
    <location>
        <begin position="359"/>
        <end position="469"/>
    </location>
</feature>
<feature type="compositionally biased region" description="Polar residues" evidence="2">
    <location>
        <begin position="590"/>
        <end position="643"/>
    </location>
</feature>
<feature type="region of interest" description="Disordered" evidence="2">
    <location>
        <begin position="589"/>
        <end position="759"/>
    </location>
</feature>
<dbReference type="InterPro" id="IPR051937">
    <property type="entry name" value="R3H_domain_containing"/>
</dbReference>
<evidence type="ECO:0000256" key="1">
    <source>
        <dbReference type="ARBA" id="ARBA00022553"/>
    </source>
</evidence>
<evidence type="ECO:0000313" key="6">
    <source>
        <dbReference type="Proteomes" id="UP001345013"/>
    </source>
</evidence>
<feature type="compositionally biased region" description="Polar residues" evidence="2">
    <location>
        <begin position="359"/>
        <end position="382"/>
    </location>
</feature>
<sequence length="759" mass="82923">MALPQIASVPTKLSSYAKIAAMPAPNLTQNNINNVRNDVKPKVSNSLAGQHNATNAVNSHSTDDMRNAQDHNIAAAIESIPVPIQKLSLEDAPNDSTNSEPNADSADSCEEDRSQLSSSSLNKPPSFDTKSLASVTTFAMDDKESIRPDDSASVRADDENPQSALSRNSSFQHDSDHPVHRTARVFPATITIPGRRFPTLANPPRFGNLPISPVLECQDVHMSQLSVPLISPDEPRASTTVVTMPPDEKLIDALASAKERLPLLQLEEKVLTFLNNTTNELLELPPQNSFARLLTHKLADYYGLAHAVNEDNTSVRIFRSGYRLPPTPLAQLAKSTQSGSTAIPAAAAMKIMRREQLGSRQFSAGNSTAPSSSVPSKTTSENGVEGRSDDGLTSPAESTPSRDKSKLTREEREAQYKAARERIFADFQEAVPSENTSNGDNSASMSRSSSSEGKKKPRRNKQPKDDSFEARSAFVQSWTPTQGHYANTYVDPSMTSSYPVSPVSYDPNMYAATPTQSFSGFDTSMQYGNTQSFNQGMMPQFNMNEWQAIQNMQMQSPYYMYPQSAQYPQSPNMMLPNAQAMQGQMPEWYPNQNQHFMSPTYTGPMSPFSQQNASDQRGMMQNDQYSQQFQRGSTHQSAQSNHNFPKRNKSLFNPQTRSFIPNSTDGRAGSRQGRPKNQARHSLNPNTHTPSVPASGASTAKDDSLKSRYGTPPSLPKKPPPPEVKGGPEMVQTSVSNQPEATTPTSTPLVVNGVGQATA</sequence>
<organism evidence="5 6">
    <name type="scientific">Lithohypha guttulata</name>
    <dbReference type="NCBI Taxonomy" id="1690604"/>
    <lineage>
        <taxon>Eukaryota</taxon>
        <taxon>Fungi</taxon>
        <taxon>Dikarya</taxon>
        <taxon>Ascomycota</taxon>
        <taxon>Pezizomycotina</taxon>
        <taxon>Eurotiomycetes</taxon>
        <taxon>Chaetothyriomycetidae</taxon>
        <taxon>Chaetothyriales</taxon>
        <taxon>Trichomeriaceae</taxon>
        <taxon>Lithohypha</taxon>
    </lineage>
</organism>
<dbReference type="InterPro" id="IPR024771">
    <property type="entry name" value="SUZ"/>
</dbReference>
<dbReference type="Gene3D" id="3.30.1370.50">
    <property type="entry name" value="R3H-like domain"/>
    <property type="match status" value="1"/>
</dbReference>
<feature type="compositionally biased region" description="Polar residues" evidence="2">
    <location>
        <begin position="115"/>
        <end position="137"/>
    </location>
</feature>
<evidence type="ECO:0000256" key="2">
    <source>
        <dbReference type="SAM" id="MobiDB-lite"/>
    </source>
</evidence>
<proteinExistence type="predicted"/>
<dbReference type="PROSITE" id="PS51061">
    <property type="entry name" value="R3H"/>
    <property type="match status" value="1"/>
</dbReference>
<feature type="domain" description="SUZ" evidence="4">
    <location>
        <begin position="323"/>
        <end position="428"/>
    </location>
</feature>
<keyword evidence="1" id="KW-0597">Phosphoprotein</keyword>
<dbReference type="SUPFAM" id="SSF82708">
    <property type="entry name" value="R3H domain"/>
    <property type="match status" value="1"/>
</dbReference>
<evidence type="ECO:0000313" key="5">
    <source>
        <dbReference type="EMBL" id="KAK5093082.1"/>
    </source>
</evidence>
<feature type="compositionally biased region" description="Polar residues" evidence="2">
    <location>
        <begin position="680"/>
        <end position="698"/>
    </location>
</feature>
<feature type="compositionally biased region" description="Pro residues" evidence="2">
    <location>
        <begin position="713"/>
        <end position="723"/>
    </location>
</feature>
<gene>
    <name evidence="5" type="ORF">LTR24_004614</name>
</gene>
<reference evidence="5 6" key="1">
    <citation type="submission" date="2023-08" db="EMBL/GenBank/DDBJ databases">
        <title>Black Yeasts Isolated from many extreme environments.</title>
        <authorList>
            <person name="Coleine C."/>
            <person name="Stajich J.E."/>
            <person name="Selbmann L."/>
        </authorList>
    </citation>
    <scope>NUCLEOTIDE SEQUENCE [LARGE SCALE GENOMIC DNA]</scope>
    <source>
        <strain evidence="5 6">CCFEE 5885</strain>
    </source>
</reference>
<dbReference type="Pfam" id="PF01424">
    <property type="entry name" value="R3H"/>
    <property type="match status" value="1"/>
</dbReference>
<protein>
    <recommendedName>
        <fullName evidence="7">R3H domain-containing protein 2</fullName>
    </recommendedName>
</protein>
<feature type="region of interest" description="Disordered" evidence="2">
    <location>
        <begin position="89"/>
        <end position="180"/>
    </location>
</feature>
<accession>A0ABR0KBF7</accession>
<evidence type="ECO:0000259" key="3">
    <source>
        <dbReference type="PROSITE" id="PS51061"/>
    </source>
</evidence>
<dbReference type="Pfam" id="PF12752">
    <property type="entry name" value="SUZ"/>
    <property type="match status" value="1"/>
</dbReference>
<feature type="compositionally biased region" description="Basic and acidic residues" evidence="2">
    <location>
        <begin position="140"/>
        <end position="158"/>
    </location>
</feature>
<feature type="compositionally biased region" description="Basic and acidic residues" evidence="2">
    <location>
        <begin position="400"/>
        <end position="424"/>
    </location>
</feature>
<name>A0ABR0KBF7_9EURO</name>
<comment type="caution">
    <text evidence="5">The sequence shown here is derived from an EMBL/GenBank/DDBJ whole genome shotgun (WGS) entry which is preliminary data.</text>
</comment>
<evidence type="ECO:0008006" key="7">
    <source>
        <dbReference type="Google" id="ProtNLM"/>
    </source>
</evidence>
<feature type="compositionally biased region" description="Polar residues" evidence="2">
    <location>
        <begin position="731"/>
        <end position="759"/>
    </location>
</feature>
<evidence type="ECO:0000259" key="4">
    <source>
        <dbReference type="PROSITE" id="PS51673"/>
    </source>
</evidence>
<feature type="compositionally biased region" description="Polar residues" evidence="2">
    <location>
        <begin position="161"/>
        <end position="172"/>
    </location>
</feature>
<feature type="compositionally biased region" description="Low complexity" evidence="2">
    <location>
        <begin position="442"/>
        <end position="451"/>
    </location>
</feature>
<feature type="domain" description="R3H" evidence="3">
    <location>
        <begin position="260"/>
        <end position="323"/>
    </location>
</feature>
<dbReference type="InterPro" id="IPR036867">
    <property type="entry name" value="R3H_dom_sf"/>
</dbReference>
<dbReference type="PANTHER" id="PTHR15672:SF8">
    <property type="entry name" value="PROTEIN ENCORE"/>
    <property type="match status" value="1"/>
</dbReference>